<feature type="transmembrane region" description="Helical" evidence="6">
    <location>
        <begin position="198"/>
        <end position="216"/>
    </location>
</feature>
<evidence type="ECO:0000313" key="9">
    <source>
        <dbReference type="Proteomes" id="UP000001058"/>
    </source>
</evidence>
<keyword evidence="6" id="KW-0812">Transmembrane</keyword>
<organism evidence="9">
    <name type="scientific">Volvox carteri f. nagariensis</name>
    <dbReference type="NCBI Taxonomy" id="3068"/>
    <lineage>
        <taxon>Eukaryota</taxon>
        <taxon>Viridiplantae</taxon>
        <taxon>Chlorophyta</taxon>
        <taxon>core chlorophytes</taxon>
        <taxon>Chlorophyceae</taxon>
        <taxon>CS clade</taxon>
        <taxon>Chlamydomonadales</taxon>
        <taxon>Volvocaceae</taxon>
        <taxon>Volvox</taxon>
    </lineage>
</organism>
<dbReference type="Gene3D" id="3.40.50.300">
    <property type="entry name" value="P-loop containing nucleotide triphosphate hydrolases"/>
    <property type="match status" value="1"/>
</dbReference>
<evidence type="ECO:0000256" key="5">
    <source>
        <dbReference type="SAM" id="MobiDB-lite"/>
    </source>
</evidence>
<keyword evidence="6" id="KW-0472">Membrane</keyword>
<dbReference type="PROSITE" id="PS00486">
    <property type="entry name" value="DNA_MISMATCH_REPAIR_2"/>
    <property type="match status" value="1"/>
</dbReference>
<feature type="compositionally biased region" description="Gly residues" evidence="5">
    <location>
        <begin position="1293"/>
        <end position="1303"/>
    </location>
</feature>
<feature type="transmembrane region" description="Helical" evidence="6">
    <location>
        <begin position="95"/>
        <end position="114"/>
    </location>
</feature>
<dbReference type="InterPro" id="IPR025749">
    <property type="entry name" value="Sphingomyelin_synth-like_dom"/>
</dbReference>
<keyword evidence="2" id="KW-0067">ATP-binding</keyword>
<accession>D8UJC6</accession>
<dbReference type="GO" id="GO:0006298">
    <property type="term" value="P:mismatch repair"/>
    <property type="evidence" value="ECO:0007669"/>
    <property type="project" value="InterPro"/>
</dbReference>
<dbReference type="Proteomes" id="UP000001058">
    <property type="component" value="Unassembled WGS sequence"/>
</dbReference>
<dbReference type="InterPro" id="IPR036187">
    <property type="entry name" value="DNA_mismatch_repair_MutS_sf"/>
</dbReference>
<evidence type="ECO:0000256" key="3">
    <source>
        <dbReference type="ARBA" id="ARBA00023125"/>
    </source>
</evidence>
<evidence type="ECO:0000313" key="8">
    <source>
        <dbReference type="EMBL" id="EFJ40148.1"/>
    </source>
</evidence>
<feature type="region of interest" description="Disordered" evidence="5">
    <location>
        <begin position="759"/>
        <end position="786"/>
    </location>
</feature>
<feature type="domain" description="DNA mismatch repair proteins mutS family" evidence="7">
    <location>
        <begin position="902"/>
        <end position="918"/>
    </location>
</feature>
<dbReference type="InParanoid" id="D8UJC6"/>
<feature type="transmembrane region" description="Helical" evidence="6">
    <location>
        <begin position="126"/>
        <end position="144"/>
    </location>
</feature>
<feature type="region of interest" description="Disordered" evidence="5">
    <location>
        <begin position="1276"/>
        <end position="1367"/>
    </location>
</feature>
<keyword evidence="1" id="KW-0547">Nucleotide-binding</keyword>
<gene>
    <name evidence="8" type="ORF">VOLCADRAFT_121755</name>
</gene>
<evidence type="ECO:0000259" key="7">
    <source>
        <dbReference type="PROSITE" id="PS00486"/>
    </source>
</evidence>
<dbReference type="FunCoup" id="D8UJC6">
    <property type="interactions" value="86"/>
</dbReference>
<dbReference type="PANTHER" id="PTHR48466:SF2">
    <property type="entry name" value="OS10G0509000 PROTEIN"/>
    <property type="match status" value="1"/>
</dbReference>
<keyword evidence="9" id="KW-1185">Reference proteome</keyword>
<proteinExistence type="predicted"/>
<evidence type="ECO:0000256" key="1">
    <source>
        <dbReference type="ARBA" id="ARBA00022741"/>
    </source>
</evidence>
<sequence>MRSENPEMAAVDGGRQVVITPADLIAINDGRGVRRRLAGGTAVVFATDPGGADFSIGNASSNGGGGEGNGCGPGSRKGSKHYSLRQRVAARCGNGLDVAATAIFLLQPALAMLLPGMRGLGAVPGSPMKAAAILGALLLARRILIFRRWRDEHMHVPRFILCFVVMVLELSVENGVVWLVSAWDQRKYDNVPGLQDNVAISVRALSALSPAVRWLAAARAANILHFLAALLMLAFSVLWNQVPYSGFGIMSRVVLTVAASRVLRMACFLSTVLPNPRPGCYRRRFPPVPEGLWDTIKLGYTTIRGFGGCNDLIFSGHGAFWVLAPLAFRTYYPGRRVCVWVLWLALAQACVKDVVDEQHYSVDMLLAVVVTWAVWDWLAWVYPAEESVLPHRPAGAPADKINPAVVACFCGTSVAAELAARGQLPRGRSREESELLLQQTAEALEANIEVRDCFDIRPAVEAAAAGVCLNAKQLESLCTISLFLYLHVGRMQGVASTLESAFAVKAAATAPPHRYRYPSLAALAEGIEEEERTLLRAIRACIKFGSVCDDASESLAAVRAERQSNKERLRKEVEGWARSMQQRGAAEAGAVAIVRGRFCVGVRSGRQGELPRGSVRLSSSSSGATVYMEPQPCVDLNNMEAVLGEREEQEVQKVLGLLSKMLGTRVPQLLSLLGSVTSLDLVAARARHSRWMGATRPEFEEFGPGASPLHVPGALHPLLMQRGLPPLPQAPSVDDNRFDRDFQAAPAWELRRVVVPDGPRSGELPEYGSTTAVTDGGSATVSGSSSLLPRPLDLRVPPGKAVVAITGGKTVTLKAAGLMVLMAQAGLFLPYTAASGISTATHGSPPCPRATTSGLTPRPRLVWFDRVLADIGDAQSLQQNLSTFSGHIRRIRGILATAGPGSLVLLDEVGSGTDPLEGAALARAVLDRLAGQARLTLATTHHAELKRAAEEDGRYVNVSMAFDTASLRPTYRLCWGAAGASNALDIAEALGFDRQDSHIAVVARSLVRQLDETRQELEAQRALRQRLEAAQSRLQETVSAVREMERQLKLSPREIVMERDTLAAEVQTALDAFAAGLQPQASVEEALSRIEALIPEEVAAYRGQGYSGGGDEEDMYDDRATLRPGDPVHVKPYGDMGSAKVVSVKGDYVTVRFDALPFSAGARSGRSRKFHKREVQRVGQGSVGPLLGTSPWMSEYSNLDTDIRRVLGEVSAEERRAAAEAAARLRSQQLAEEAGHASYSDLYDALDVDDVADDLDAQIDDPDLDSLVDSLAGREQYEGEEQEQNQDPDGMRGHGYPGYGKSGRGGDDGASRSLPQGGASGKKPSADGRRMVAATEPLNTRSSKRTSSSGDGKAEGLAPPVQTEENTLDVVGEVPELAAADVDDHIRSAPAGSVFFVRHGMGTGAVRDAVQSLLAKRQVPKGRVQEWREAPDSRGEVTVVWL</sequence>
<dbReference type="GO" id="GO:0030983">
    <property type="term" value="F:mismatched DNA binding"/>
    <property type="evidence" value="ECO:0007669"/>
    <property type="project" value="InterPro"/>
</dbReference>
<dbReference type="CDD" id="cd14688">
    <property type="entry name" value="bZIP_YAP"/>
    <property type="match status" value="1"/>
</dbReference>
<dbReference type="GO" id="GO:0005524">
    <property type="term" value="F:ATP binding"/>
    <property type="evidence" value="ECO:0007669"/>
    <property type="project" value="UniProtKB-KW"/>
</dbReference>
<evidence type="ECO:0000256" key="2">
    <source>
        <dbReference type="ARBA" id="ARBA00022840"/>
    </source>
</evidence>
<keyword evidence="3" id="KW-0238">DNA-binding</keyword>
<dbReference type="SMART" id="SM00534">
    <property type="entry name" value="MUTSac"/>
    <property type="match status" value="1"/>
</dbReference>
<feature type="compositionally biased region" description="Polar residues" evidence="5">
    <location>
        <begin position="1337"/>
        <end position="1350"/>
    </location>
</feature>
<reference evidence="8 9" key="1">
    <citation type="journal article" date="2010" name="Science">
        <title>Genomic analysis of organismal complexity in the multicellular green alga Volvox carteri.</title>
        <authorList>
            <person name="Prochnik S.E."/>
            <person name="Umen J."/>
            <person name="Nedelcu A.M."/>
            <person name="Hallmann A."/>
            <person name="Miller S.M."/>
            <person name="Nishii I."/>
            <person name="Ferris P."/>
            <person name="Kuo A."/>
            <person name="Mitros T."/>
            <person name="Fritz-Laylin L.K."/>
            <person name="Hellsten U."/>
            <person name="Chapman J."/>
            <person name="Simakov O."/>
            <person name="Rensing S.A."/>
            <person name="Terry A."/>
            <person name="Pangilinan J."/>
            <person name="Kapitonov V."/>
            <person name="Jurka J."/>
            <person name="Salamov A."/>
            <person name="Shapiro H."/>
            <person name="Schmutz J."/>
            <person name="Grimwood J."/>
            <person name="Lindquist E."/>
            <person name="Lucas S."/>
            <person name="Grigoriev I.V."/>
            <person name="Schmitt R."/>
            <person name="Kirk D."/>
            <person name="Rokhsar D.S."/>
        </authorList>
    </citation>
    <scope>NUCLEOTIDE SEQUENCE [LARGE SCALE GENOMIC DNA]</scope>
    <source>
        <strain evidence="9">f. Nagariensis / Eve</strain>
    </source>
</reference>
<dbReference type="STRING" id="3068.D8UJC6"/>
<dbReference type="SUPFAM" id="SSF48334">
    <property type="entry name" value="DNA repair protein MutS, domain III"/>
    <property type="match status" value="1"/>
</dbReference>
<dbReference type="KEGG" id="vcn:VOLCADRAFT_121755"/>
<feature type="transmembrane region" description="Helical" evidence="6">
    <location>
        <begin position="156"/>
        <end position="178"/>
    </location>
</feature>
<dbReference type="OrthoDB" id="1924787at2759"/>
<dbReference type="EMBL" id="GL378425">
    <property type="protein sequence ID" value="EFJ40148.1"/>
    <property type="molecule type" value="Genomic_DNA"/>
</dbReference>
<dbReference type="InterPro" id="IPR045076">
    <property type="entry name" value="MutS"/>
</dbReference>
<dbReference type="PANTHER" id="PTHR48466">
    <property type="entry name" value="OS10G0509000 PROTEIN-RELATED"/>
    <property type="match status" value="1"/>
</dbReference>
<feature type="compositionally biased region" description="Polar residues" evidence="5">
    <location>
        <begin position="768"/>
        <end position="780"/>
    </location>
</feature>
<feature type="compositionally biased region" description="Gly residues" evidence="5">
    <location>
        <begin position="62"/>
        <end position="75"/>
    </location>
</feature>
<dbReference type="InterPro" id="IPR000432">
    <property type="entry name" value="DNA_mismatch_repair_MutS_C"/>
</dbReference>
<keyword evidence="6" id="KW-1133">Transmembrane helix</keyword>
<dbReference type="Pfam" id="PF00488">
    <property type="entry name" value="MutS_V"/>
    <property type="match status" value="1"/>
</dbReference>
<evidence type="ECO:0000256" key="4">
    <source>
        <dbReference type="SAM" id="Coils"/>
    </source>
</evidence>
<name>D8UJC6_VOLCA</name>
<dbReference type="GeneID" id="9628234"/>
<feature type="transmembrane region" description="Helical" evidence="6">
    <location>
        <begin position="223"/>
        <end position="242"/>
    </location>
</feature>
<protein>
    <recommendedName>
        <fullName evidence="7">DNA mismatch repair proteins mutS family domain-containing protein</fullName>
    </recommendedName>
</protein>
<keyword evidence="4" id="KW-0175">Coiled coil</keyword>
<dbReference type="eggNOG" id="KOG3058">
    <property type="taxonomic scope" value="Eukaryota"/>
</dbReference>
<feature type="region of interest" description="Disordered" evidence="5">
    <location>
        <begin position="56"/>
        <end position="78"/>
    </location>
</feature>
<dbReference type="Pfam" id="PF14360">
    <property type="entry name" value="PAP2_C"/>
    <property type="match status" value="1"/>
</dbReference>
<dbReference type="InterPro" id="IPR027417">
    <property type="entry name" value="P-loop_NTPase"/>
</dbReference>
<dbReference type="SUPFAM" id="SSF52540">
    <property type="entry name" value="P-loop containing nucleoside triphosphate hydrolases"/>
    <property type="match status" value="1"/>
</dbReference>
<dbReference type="GO" id="GO:0140664">
    <property type="term" value="F:ATP-dependent DNA damage sensor activity"/>
    <property type="evidence" value="ECO:0007669"/>
    <property type="project" value="InterPro"/>
</dbReference>
<evidence type="ECO:0000256" key="6">
    <source>
        <dbReference type="SAM" id="Phobius"/>
    </source>
</evidence>
<feature type="coiled-coil region" evidence="4">
    <location>
        <begin position="1000"/>
        <end position="1047"/>
    </location>
</feature>
<dbReference type="RefSeq" id="XP_002958758.1">
    <property type="nucleotide sequence ID" value="XM_002958712.1"/>
</dbReference>